<comment type="caution">
    <text evidence="1">The sequence shown here is derived from an EMBL/GenBank/DDBJ whole genome shotgun (WGS) entry which is preliminary data.</text>
</comment>
<reference evidence="1" key="1">
    <citation type="journal article" date="2021" name="New Phytol.">
        <title>Evolutionary innovations through gain and loss of genes in the ectomycorrhizal Boletales.</title>
        <authorList>
            <person name="Wu G."/>
            <person name="Miyauchi S."/>
            <person name="Morin E."/>
            <person name="Kuo A."/>
            <person name="Drula E."/>
            <person name="Varga T."/>
            <person name="Kohler A."/>
            <person name="Feng B."/>
            <person name="Cao Y."/>
            <person name="Lipzen A."/>
            <person name="Daum C."/>
            <person name="Hundley H."/>
            <person name="Pangilinan J."/>
            <person name="Johnson J."/>
            <person name="Barry K."/>
            <person name="LaButti K."/>
            <person name="Ng V."/>
            <person name="Ahrendt S."/>
            <person name="Min B."/>
            <person name="Choi I.G."/>
            <person name="Park H."/>
            <person name="Plett J.M."/>
            <person name="Magnuson J."/>
            <person name="Spatafora J.W."/>
            <person name="Nagy L.G."/>
            <person name="Henrissat B."/>
            <person name="Grigoriev I.V."/>
            <person name="Yang Z.L."/>
            <person name="Xu J."/>
            <person name="Martin F.M."/>
        </authorList>
    </citation>
    <scope>NUCLEOTIDE SEQUENCE</scope>
    <source>
        <strain evidence="1">KUC20120723A-06</strain>
    </source>
</reference>
<name>A0ACB8B8F9_9AGAM</name>
<gene>
    <name evidence="1" type="ORF">BV22DRAFT_1175919</name>
</gene>
<accession>A0ACB8B8F9</accession>
<keyword evidence="2" id="KW-1185">Reference proteome</keyword>
<organism evidence="1 2">
    <name type="scientific">Leucogyrophana mollusca</name>
    <dbReference type="NCBI Taxonomy" id="85980"/>
    <lineage>
        <taxon>Eukaryota</taxon>
        <taxon>Fungi</taxon>
        <taxon>Dikarya</taxon>
        <taxon>Basidiomycota</taxon>
        <taxon>Agaricomycotina</taxon>
        <taxon>Agaricomycetes</taxon>
        <taxon>Agaricomycetidae</taxon>
        <taxon>Boletales</taxon>
        <taxon>Boletales incertae sedis</taxon>
        <taxon>Leucogyrophana</taxon>
    </lineage>
</organism>
<sequence>MPSQISLWLTEKAGAFSIGPTIIPTPARGEILVKIHAIGLNPVDWKLQELGLWIERYPIVLGHEVSGTVEAVGDGVSQFAKGDRVFHATTTGTDNRKAAFQQFVICPASIAIKIPDNISFDQAAALSVGVATAVVPLYTQPTIGVGYQAPWNGGRRKYRGRPIVILGGSSSVGQYVIQFARLSGFSPIITTASPHNKAHLKSLGATHVIDRNLPFSAISREISKVTAAHIKLVYDAVSHEDTQQGGYDLLAPGGHIVITLPSTIDADDDDDKQIIPVNGNFHIPENLALGTIVAQQLPKLLEDGEIVPNAVEVVPGGLNGIAPGLKKLKNNLVSAKKLVVHPWETA</sequence>
<proteinExistence type="predicted"/>
<evidence type="ECO:0000313" key="1">
    <source>
        <dbReference type="EMBL" id="KAH7921869.1"/>
    </source>
</evidence>
<dbReference type="EMBL" id="MU266508">
    <property type="protein sequence ID" value="KAH7921869.1"/>
    <property type="molecule type" value="Genomic_DNA"/>
</dbReference>
<protein>
    <submittedName>
        <fullName evidence="1">GroES-like protein</fullName>
    </submittedName>
</protein>
<evidence type="ECO:0000313" key="2">
    <source>
        <dbReference type="Proteomes" id="UP000790709"/>
    </source>
</evidence>
<dbReference type="Proteomes" id="UP000790709">
    <property type="component" value="Unassembled WGS sequence"/>
</dbReference>